<feature type="domain" description="Polypeptide-transport-associated ShlB-type" evidence="6">
    <location>
        <begin position="80"/>
        <end position="153"/>
    </location>
</feature>
<dbReference type="EMBL" id="SACL01000010">
    <property type="protein sequence ID" value="RVT91558.1"/>
    <property type="molecule type" value="Genomic_DNA"/>
</dbReference>
<protein>
    <submittedName>
        <fullName evidence="7">ShlB/FhaC/HecB family hemolysin secretion/activation protein</fullName>
    </submittedName>
</protein>
<dbReference type="InterPro" id="IPR051544">
    <property type="entry name" value="TPS_OM_transporter"/>
</dbReference>
<keyword evidence="1" id="KW-1134">Transmembrane beta strand</keyword>
<feature type="signal peptide" evidence="4">
    <location>
        <begin position="1"/>
        <end position="34"/>
    </location>
</feature>
<feature type="chain" id="PRO_5019574293" evidence="4">
    <location>
        <begin position="35"/>
        <end position="574"/>
    </location>
</feature>
<dbReference type="Pfam" id="PF03865">
    <property type="entry name" value="ShlB"/>
    <property type="match status" value="1"/>
</dbReference>
<keyword evidence="8" id="KW-1185">Reference proteome</keyword>
<dbReference type="Gene3D" id="2.40.160.50">
    <property type="entry name" value="membrane protein fhac: a member of the omp85/tpsb transporter family"/>
    <property type="match status" value="1"/>
</dbReference>
<dbReference type="InterPro" id="IPR005565">
    <property type="entry name" value="Hemolysn_activator_HlyB_C"/>
</dbReference>
<keyword evidence="2" id="KW-0812">Transmembrane</keyword>
<evidence type="ECO:0000259" key="5">
    <source>
        <dbReference type="Pfam" id="PF03865"/>
    </source>
</evidence>
<evidence type="ECO:0000259" key="6">
    <source>
        <dbReference type="Pfam" id="PF08479"/>
    </source>
</evidence>
<dbReference type="Proteomes" id="UP000282957">
    <property type="component" value="Unassembled WGS sequence"/>
</dbReference>
<organism evidence="7 8">
    <name type="scientific">Rhodovarius crocodyli</name>
    <dbReference type="NCBI Taxonomy" id="1979269"/>
    <lineage>
        <taxon>Bacteria</taxon>
        <taxon>Pseudomonadati</taxon>
        <taxon>Pseudomonadota</taxon>
        <taxon>Alphaproteobacteria</taxon>
        <taxon>Acetobacterales</taxon>
        <taxon>Roseomonadaceae</taxon>
        <taxon>Rhodovarius</taxon>
    </lineage>
</organism>
<gene>
    <name evidence="7" type="ORF">EOD42_21545</name>
</gene>
<comment type="caution">
    <text evidence="7">The sequence shown here is derived from an EMBL/GenBank/DDBJ whole genome shotgun (WGS) entry which is preliminary data.</text>
</comment>
<sequence>MTTMLGLDKHNNCCVAGSFALALAACVWANGAQAQAGLGARGFDTMRPDIVPPAPARGQAPADPVLATAAPGVRLPDIAIADIAITGDAVLGRDVLRDTVAPFAGRPLTLPNLQSLLAALSAAHRAAGYAIVGLSLPQQDFARGLVIVRVVRGQISDIVIDGDTEGADLSLLRAHAEAIRNEQPLTRRTLERRLLLMNDIPGRKIQARLEPASTVGDARLIITVQRQSVRYGLGLDNLGARELGDVQLTAGATVNALLREGDSTRLTVGMPIGNQRFTYVSARHQQPIGTNGLVASVNYSLLELRETANSNLHGQASTLGIQLAYPVILRPTMALQVFGGFDMLENRTDLGRLRAIDEGTRVLRAGAVFAMGNEAGTRNGSLAVVVSQGIDGAGARQRITGYGDPAFTKVNFIARLDQVLVRDWLTLRLRGTAQYTGERLPASELVTYGGVTVGRAFRAATLYGDRGLTATATLAMPFRAVLPVDNLASGLGRIGGRMVRGGEFYAFADYGRTENLPPIAFNRGDRAASVGIGIGMPVAEDTTFNIEVNYPILRPHYTPTAERPRFVFVFRRNF</sequence>
<dbReference type="PANTHER" id="PTHR34597:SF3">
    <property type="entry name" value="OUTER MEMBRANE TRANSPORTER CDIB"/>
    <property type="match status" value="1"/>
</dbReference>
<name>A0A437M1J9_9PROT</name>
<evidence type="ECO:0000313" key="8">
    <source>
        <dbReference type="Proteomes" id="UP000282957"/>
    </source>
</evidence>
<reference evidence="7 8" key="1">
    <citation type="submission" date="2019-01" db="EMBL/GenBank/DDBJ databases">
        <authorList>
            <person name="Chen W.-M."/>
        </authorList>
    </citation>
    <scope>NUCLEOTIDE SEQUENCE [LARGE SCALE GENOMIC DNA]</scope>
    <source>
        <strain evidence="7 8">CCP-6</strain>
    </source>
</reference>
<dbReference type="InterPro" id="IPR013686">
    <property type="entry name" value="Polypept-transport_assoc_ShlB"/>
</dbReference>
<keyword evidence="1" id="KW-0472">Membrane</keyword>
<keyword evidence="4" id="KW-0732">Signal</keyword>
<accession>A0A437M1J9</accession>
<evidence type="ECO:0000256" key="4">
    <source>
        <dbReference type="SAM" id="SignalP"/>
    </source>
</evidence>
<evidence type="ECO:0000313" key="7">
    <source>
        <dbReference type="EMBL" id="RVT91558.1"/>
    </source>
</evidence>
<dbReference type="Gene3D" id="3.10.20.310">
    <property type="entry name" value="membrane protein fhac"/>
    <property type="match status" value="1"/>
</dbReference>
<keyword evidence="3" id="KW-0998">Cell outer membrane</keyword>
<dbReference type="GO" id="GO:0046819">
    <property type="term" value="P:protein secretion by the type V secretion system"/>
    <property type="evidence" value="ECO:0007669"/>
    <property type="project" value="TreeGrafter"/>
</dbReference>
<evidence type="ECO:0000256" key="1">
    <source>
        <dbReference type="ARBA" id="ARBA00022452"/>
    </source>
</evidence>
<dbReference type="GO" id="GO:0008320">
    <property type="term" value="F:protein transmembrane transporter activity"/>
    <property type="evidence" value="ECO:0007669"/>
    <property type="project" value="TreeGrafter"/>
</dbReference>
<dbReference type="AlphaFoldDB" id="A0A437M1J9"/>
<feature type="domain" description="Haemolysin activator HlyB C-terminal" evidence="5">
    <location>
        <begin position="218"/>
        <end position="517"/>
    </location>
</feature>
<evidence type="ECO:0000256" key="3">
    <source>
        <dbReference type="ARBA" id="ARBA00023237"/>
    </source>
</evidence>
<evidence type="ECO:0000256" key="2">
    <source>
        <dbReference type="ARBA" id="ARBA00022692"/>
    </source>
</evidence>
<dbReference type="GO" id="GO:0098046">
    <property type="term" value="C:type V protein secretion system complex"/>
    <property type="evidence" value="ECO:0007669"/>
    <property type="project" value="TreeGrafter"/>
</dbReference>
<dbReference type="PANTHER" id="PTHR34597">
    <property type="entry name" value="SLR1661 PROTEIN"/>
    <property type="match status" value="1"/>
</dbReference>
<dbReference type="Pfam" id="PF08479">
    <property type="entry name" value="POTRA_2"/>
    <property type="match status" value="1"/>
</dbReference>
<proteinExistence type="predicted"/>